<dbReference type="RefSeq" id="WP_270690879.1">
    <property type="nucleotide sequence ID" value="NZ_JAQFWQ010000186.1"/>
</dbReference>
<dbReference type="EMBL" id="JAQFWQ010000186">
    <property type="protein sequence ID" value="MDA2815228.1"/>
    <property type="molecule type" value="Genomic_DNA"/>
</dbReference>
<reference evidence="2 3" key="1">
    <citation type="submission" date="2023-01" db="EMBL/GenBank/DDBJ databases">
        <title>Draft genome sequence of Nocardiopsis sp. RSe5-2 isolated from halophytes.</title>
        <authorList>
            <person name="Duangmal K."/>
            <person name="Chantavorakit T."/>
        </authorList>
    </citation>
    <scope>NUCLEOTIDE SEQUENCE [LARGE SCALE GENOMIC DNA]</scope>
    <source>
        <strain evidence="2 3">RSe5-2</strain>
    </source>
</reference>
<feature type="region of interest" description="Disordered" evidence="1">
    <location>
        <begin position="19"/>
        <end position="45"/>
    </location>
</feature>
<feature type="compositionally biased region" description="Gly residues" evidence="1">
    <location>
        <begin position="114"/>
        <end position="126"/>
    </location>
</feature>
<name>A0ABT4UE75_9ACTN</name>
<dbReference type="Proteomes" id="UP001527866">
    <property type="component" value="Unassembled WGS sequence"/>
</dbReference>
<feature type="compositionally biased region" description="Gly residues" evidence="1">
    <location>
        <begin position="188"/>
        <end position="241"/>
    </location>
</feature>
<evidence type="ECO:0000313" key="2">
    <source>
        <dbReference type="EMBL" id="MDA2815228.1"/>
    </source>
</evidence>
<gene>
    <name evidence="2" type="ORF">O4J56_31590</name>
</gene>
<protein>
    <recommendedName>
        <fullName evidence="4">DUF3040 domain-containing protein</fullName>
    </recommendedName>
</protein>
<proteinExistence type="predicted"/>
<evidence type="ECO:0008006" key="4">
    <source>
        <dbReference type="Google" id="ProtNLM"/>
    </source>
</evidence>
<evidence type="ECO:0000256" key="1">
    <source>
        <dbReference type="SAM" id="MobiDB-lite"/>
    </source>
</evidence>
<sequence>MSEPFDEGTEERLRAILRAEADSVEPSPEALSAIRERTQNRRSPFWTGLPWLRPVLAVGAAAAIAGSVLMGTPQLREQIFFASNDTGAPEQERPDGGGAGAATDDTGHAEPPRGDGGATGGKGGGAPSEDPEKDGDSTITGIPEHCRTPPPPDGGGSPVPTATGRPNAGAPDGPSQQDPDCDPDHSPGDGGDGSGDGTGDGSGDGGDTGGGDTGGDGSGDGGGDTGGDGSGDGGSDGGGGTPSPDPDPGGSDGGTTDAPVE</sequence>
<feature type="region of interest" description="Disordered" evidence="1">
    <location>
        <begin position="80"/>
        <end position="261"/>
    </location>
</feature>
<accession>A0ABT4UE75</accession>
<organism evidence="2 3">
    <name type="scientific">Nocardiopsis endophytica</name>
    <dbReference type="NCBI Taxonomy" id="3018445"/>
    <lineage>
        <taxon>Bacteria</taxon>
        <taxon>Bacillati</taxon>
        <taxon>Actinomycetota</taxon>
        <taxon>Actinomycetes</taxon>
        <taxon>Streptosporangiales</taxon>
        <taxon>Nocardiopsidaceae</taxon>
        <taxon>Nocardiopsis</taxon>
    </lineage>
</organism>
<keyword evidence="3" id="KW-1185">Reference proteome</keyword>
<comment type="caution">
    <text evidence="2">The sequence shown here is derived from an EMBL/GenBank/DDBJ whole genome shotgun (WGS) entry which is preliminary data.</text>
</comment>
<evidence type="ECO:0000313" key="3">
    <source>
        <dbReference type="Proteomes" id="UP001527866"/>
    </source>
</evidence>